<feature type="domain" description="DUF7824" evidence="1">
    <location>
        <begin position="479"/>
        <end position="522"/>
    </location>
</feature>
<evidence type="ECO:0000313" key="3">
    <source>
        <dbReference type="Proteomes" id="UP000280935"/>
    </source>
</evidence>
<dbReference type="OrthoDB" id="3245799at2"/>
<dbReference type="Pfam" id="PF25148">
    <property type="entry name" value="DUF7824"/>
    <property type="match status" value="1"/>
</dbReference>
<gene>
    <name evidence="2" type="ORF">EII35_08635</name>
</gene>
<proteinExistence type="predicted"/>
<comment type="caution">
    <text evidence="2">The sequence shown here is derived from an EMBL/GenBank/DDBJ whole genome shotgun (WGS) entry which is preliminary data.</text>
</comment>
<dbReference type="InterPro" id="IPR056726">
    <property type="entry name" value="DUF7824"/>
</dbReference>
<name>A0A3P1WTC9_9ACTN</name>
<dbReference type="RefSeq" id="WP_125228065.1">
    <property type="nucleotide sequence ID" value="NZ_RQYT01000017.1"/>
</dbReference>
<accession>A0A3P1WTC9</accession>
<sequence>MDTAWDRIEDLVLTERSMQEIVPLLRDLPAPSGSAAKRLSDLGKRIWQETEPGQRAPSHGARDRSQSRLHVVAAALPLTPLQFLKHSDKRDLLPLLDDPATRDAVLELFARRGEQWLTEYCERSYSSADNAVRSSTLAHRFPVLFDLPLPADPRYWRGWVAGDPFPRPGVRWQEYFLAACAAPEAFQGSFLTRDEHRRRVRIDELRTVEPIDDDALLDALVRAVARLERPANQRHLMMWLEDLGLLPRLHEKADLLVTLISLLDSTVVKELLAQLLPDATPERLAALAPEVLSRKEKLMRRQVLRALKRIDAPSPELVELVATATADPDAEIVRLAAGLTEAWGGTATVGLGLWQEPSLPEVVELDEVRASDLSGLLGRAVEQDDLAVGGEELLWMEQVLAALVAHGHEHGRAATTVLVEDALTANVNQSLPRTLLNIWVEAEHGNGRFPLPGWRDGLDRWAAARFRDALRAVGDIPCLLSTPTHTDGHLAWPVLVARLERYREAGVEPVASDLHVALGRVFDDDGSPVPVAEETISAWRASPPGEPSLMVAEQSLLKRMLKGQRHGFKVVGDESPLLDVLDLGVPWNRSPWWRPGLTDFGWGVRLLPRHPGQAWGHLLRSRRQWSAASWLMAIGGSVPRLGALGSFAAMVLTATGQREQEEEMATALVTLWDEGRVTADDLVQAWHSPWWQEWWWRGQRNPLPTARVLVKAAELGGLQLAWPLLTEVAEEIAAMDPLPKEAHTTLEAVLRYLPEVPRMPPLPAITALAERSSSSKAIRAAKQIAKLLTHPS</sequence>
<protein>
    <recommendedName>
        <fullName evidence="1">DUF7824 domain-containing protein</fullName>
    </recommendedName>
</protein>
<dbReference type="AlphaFoldDB" id="A0A3P1WTC9"/>
<dbReference type="EMBL" id="RQYT01000017">
    <property type="protein sequence ID" value="RRD49421.1"/>
    <property type="molecule type" value="Genomic_DNA"/>
</dbReference>
<evidence type="ECO:0000259" key="1">
    <source>
        <dbReference type="Pfam" id="PF25148"/>
    </source>
</evidence>
<organism evidence="2 3">
    <name type="scientific">Arachnia propionica</name>
    <dbReference type="NCBI Taxonomy" id="1750"/>
    <lineage>
        <taxon>Bacteria</taxon>
        <taxon>Bacillati</taxon>
        <taxon>Actinomycetota</taxon>
        <taxon>Actinomycetes</taxon>
        <taxon>Propionibacteriales</taxon>
        <taxon>Propionibacteriaceae</taxon>
        <taxon>Arachnia</taxon>
    </lineage>
</organism>
<dbReference type="Proteomes" id="UP000280935">
    <property type="component" value="Unassembled WGS sequence"/>
</dbReference>
<evidence type="ECO:0000313" key="2">
    <source>
        <dbReference type="EMBL" id="RRD49421.1"/>
    </source>
</evidence>
<reference evidence="2 3" key="1">
    <citation type="submission" date="2018-11" db="EMBL/GenBank/DDBJ databases">
        <title>Genomes From Bacteria Associated with the Canine Oral Cavity: a Test Case for Automated Genome-Based Taxonomic Assignment.</title>
        <authorList>
            <person name="Coil D.A."/>
            <person name="Jospin G."/>
            <person name="Darling A.E."/>
            <person name="Wallis C."/>
            <person name="Davis I.J."/>
            <person name="Harris S."/>
            <person name="Eisen J.A."/>
            <person name="Holcombe L.J."/>
            <person name="O'Flynn C."/>
        </authorList>
    </citation>
    <scope>NUCLEOTIDE SEQUENCE [LARGE SCALE GENOMIC DNA]</scope>
    <source>
        <strain evidence="2 3">OH2822_COT-296</strain>
    </source>
</reference>